<accession>A0A0R1MJL3</accession>
<sequence>MGKIKNMIKVVSGSPQFRINEVLDNTAPLYTYYGQTELESDLVNLQVDTSDSKQIRTLDKVNIVNEGDVLFSLISGKATIVRDIHQGYLFTQNYVKLILNDEIDAKYLIYLLNENTSIKRQFKVGLQGSMVLKYTIRQVRELELPKIVSIEKQRIIGEIYFNQLRLQALKKRVVALENTIVIEKLRGINN</sequence>
<dbReference type="GO" id="GO:0008168">
    <property type="term" value="F:methyltransferase activity"/>
    <property type="evidence" value="ECO:0007669"/>
    <property type="project" value="UniProtKB-KW"/>
</dbReference>
<keyword evidence="2" id="KW-0238">DNA-binding</keyword>
<keyword evidence="4" id="KW-1185">Reference proteome</keyword>
<dbReference type="RefSeq" id="WP_057868632.1">
    <property type="nucleotide sequence ID" value="NZ_AZDX01000002.1"/>
</dbReference>
<protein>
    <submittedName>
        <fullName evidence="3">Type I restriction enzyme, methylase subunit</fullName>
    </submittedName>
</protein>
<keyword evidence="3" id="KW-0808">Transferase</keyword>
<dbReference type="EMBL" id="AZDX01000002">
    <property type="protein sequence ID" value="KRL08124.1"/>
    <property type="molecule type" value="Genomic_DNA"/>
</dbReference>
<dbReference type="SUPFAM" id="SSF116734">
    <property type="entry name" value="DNA methylase specificity domain"/>
    <property type="match status" value="1"/>
</dbReference>
<evidence type="ECO:0000313" key="3">
    <source>
        <dbReference type="EMBL" id="KRL08124.1"/>
    </source>
</evidence>
<proteinExistence type="predicted"/>
<keyword evidence="3" id="KW-0489">Methyltransferase</keyword>
<dbReference type="PATRIC" id="fig|1423759.3.peg.677"/>
<name>A0A0R1MJL3_9LACO</name>
<dbReference type="Gene3D" id="3.90.220.20">
    <property type="entry name" value="DNA methylase specificity domains"/>
    <property type="match status" value="1"/>
</dbReference>
<reference evidence="3 4" key="1">
    <citation type="journal article" date="2015" name="Genome Announc.">
        <title>Expanding the biotechnology potential of lactobacilli through comparative genomics of 213 strains and associated genera.</title>
        <authorList>
            <person name="Sun Z."/>
            <person name="Harris H.M."/>
            <person name="McCann A."/>
            <person name="Guo C."/>
            <person name="Argimon S."/>
            <person name="Zhang W."/>
            <person name="Yang X."/>
            <person name="Jeffery I.B."/>
            <person name="Cooney J.C."/>
            <person name="Kagawa T.F."/>
            <person name="Liu W."/>
            <person name="Song Y."/>
            <person name="Salvetti E."/>
            <person name="Wrobel A."/>
            <person name="Rasinkangas P."/>
            <person name="Parkhill J."/>
            <person name="Rea M.C."/>
            <person name="O'Sullivan O."/>
            <person name="Ritari J."/>
            <person name="Douillard F.P."/>
            <person name="Paul Ross R."/>
            <person name="Yang R."/>
            <person name="Briner A.E."/>
            <person name="Felis G.E."/>
            <person name="de Vos W.M."/>
            <person name="Barrangou R."/>
            <person name="Klaenhammer T.R."/>
            <person name="Caufield P.W."/>
            <person name="Cui Y."/>
            <person name="Zhang H."/>
            <person name="O'Toole P.W."/>
        </authorList>
    </citation>
    <scope>NUCLEOTIDE SEQUENCE [LARGE SCALE GENOMIC DNA]</scope>
    <source>
        <strain evidence="3 4">DSM 19519</strain>
    </source>
</reference>
<gene>
    <name evidence="3" type="ORF">FC92_GL000638</name>
</gene>
<evidence type="ECO:0000256" key="1">
    <source>
        <dbReference type="ARBA" id="ARBA00022747"/>
    </source>
</evidence>
<dbReference type="InterPro" id="IPR044946">
    <property type="entry name" value="Restrct_endonuc_typeI_TRD_sf"/>
</dbReference>
<evidence type="ECO:0000256" key="2">
    <source>
        <dbReference type="ARBA" id="ARBA00023125"/>
    </source>
</evidence>
<dbReference type="GO" id="GO:0009307">
    <property type="term" value="P:DNA restriction-modification system"/>
    <property type="evidence" value="ECO:0007669"/>
    <property type="project" value="UniProtKB-KW"/>
</dbReference>
<dbReference type="STRING" id="1423759.FC92_GL000638"/>
<organism evidence="3 4">
    <name type="scientific">Liquorilactobacillus hordei DSM 19519</name>
    <dbReference type="NCBI Taxonomy" id="1423759"/>
    <lineage>
        <taxon>Bacteria</taxon>
        <taxon>Bacillati</taxon>
        <taxon>Bacillota</taxon>
        <taxon>Bacilli</taxon>
        <taxon>Lactobacillales</taxon>
        <taxon>Lactobacillaceae</taxon>
        <taxon>Liquorilactobacillus</taxon>
    </lineage>
</organism>
<dbReference type="GeneID" id="98310366"/>
<dbReference type="GO" id="GO:0003677">
    <property type="term" value="F:DNA binding"/>
    <property type="evidence" value="ECO:0007669"/>
    <property type="project" value="UniProtKB-KW"/>
</dbReference>
<comment type="caution">
    <text evidence="3">The sequence shown here is derived from an EMBL/GenBank/DDBJ whole genome shotgun (WGS) entry which is preliminary data.</text>
</comment>
<evidence type="ECO:0000313" key="4">
    <source>
        <dbReference type="Proteomes" id="UP000051448"/>
    </source>
</evidence>
<dbReference type="GO" id="GO:0032259">
    <property type="term" value="P:methylation"/>
    <property type="evidence" value="ECO:0007669"/>
    <property type="project" value="UniProtKB-KW"/>
</dbReference>
<dbReference type="Proteomes" id="UP000051448">
    <property type="component" value="Unassembled WGS sequence"/>
</dbReference>
<dbReference type="OrthoDB" id="5679005at2"/>
<dbReference type="AlphaFoldDB" id="A0A0R1MJL3"/>
<keyword evidence="1" id="KW-0680">Restriction system</keyword>